<dbReference type="AlphaFoldDB" id="A0A165BUL0"/>
<dbReference type="GeneID" id="63830310"/>
<sequence>MSRQKRGTKTPSLEGLRVSDLIRMRSSKLDQRDTRQRARELRHLEGLIKAAEVQAERCDSNAHVAINRLPPEVLREIFVTTCTVKLNEYISKYYGGEGFTTIWDPI</sequence>
<dbReference type="Proteomes" id="UP000076871">
    <property type="component" value="Unassembled WGS sequence"/>
</dbReference>
<accession>A0A165BUL0</accession>
<dbReference type="EMBL" id="KV427661">
    <property type="protein sequence ID" value="KZT01684.1"/>
    <property type="molecule type" value="Genomic_DNA"/>
</dbReference>
<evidence type="ECO:0000313" key="1">
    <source>
        <dbReference type="EMBL" id="KZT01684.1"/>
    </source>
</evidence>
<dbReference type="InParanoid" id="A0A165BUL0"/>
<proteinExistence type="predicted"/>
<organism evidence="1 2">
    <name type="scientific">Laetiporus sulphureus 93-53</name>
    <dbReference type="NCBI Taxonomy" id="1314785"/>
    <lineage>
        <taxon>Eukaryota</taxon>
        <taxon>Fungi</taxon>
        <taxon>Dikarya</taxon>
        <taxon>Basidiomycota</taxon>
        <taxon>Agaricomycotina</taxon>
        <taxon>Agaricomycetes</taxon>
        <taxon>Polyporales</taxon>
        <taxon>Laetiporus</taxon>
    </lineage>
</organism>
<evidence type="ECO:0008006" key="3">
    <source>
        <dbReference type="Google" id="ProtNLM"/>
    </source>
</evidence>
<keyword evidence="2" id="KW-1185">Reference proteome</keyword>
<protein>
    <recommendedName>
        <fullName evidence="3">F-box domain-containing protein</fullName>
    </recommendedName>
</protein>
<name>A0A165BUL0_9APHY</name>
<evidence type="ECO:0000313" key="2">
    <source>
        <dbReference type="Proteomes" id="UP000076871"/>
    </source>
</evidence>
<dbReference type="RefSeq" id="XP_040759424.1">
    <property type="nucleotide sequence ID" value="XM_040913282.1"/>
</dbReference>
<gene>
    <name evidence="1" type="ORF">LAESUDRAFT_763548</name>
</gene>
<reference evidence="1 2" key="1">
    <citation type="journal article" date="2016" name="Mol. Biol. Evol.">
        <title>Comparative Genomics of Early-Diverging Mushroom-Forming Fungi Provides Insights into the Origins of Lignocellulose Decay Capabilities.</title>
        <authorList>
            <person name="Nagy L.G."/>
            <person name="Riley R."/>
            <person name="Tritt A."/>
            <person name="Adam C."/>
            <person name="Daum C."/>
            <person name="Floudas D."/>
            <person name="Sun H."/>
            <person name="Yadav J.S."/>
            <person name="Pangilinan J."/>
            <person name="Larsson K.H."/>
            <person name="Matsuura K."/>
            <person name="Barry K."/>
            <person name="Labutti K."/>
            <person name="Kuo R."/>
            <person name="Ohm R.A."/>
            <person name="Bhattacharya S.S."/>
            <person name="Shirouzu T."/>
            <person name="Yoshinaga Y."/>
            <person name="Martin F.M."/>
            <person name="Grigoriev I.V."/>
            <person name="Hibbett D.S."/>
        </authorList>
    </citation>
    <scope>NUCLEOTIDE SEQUENCE [LARGE SCALE GENOMIC DNA]</scope>
    <source>
        <strain evidence="1 2">93-53</strain>
    </source>
</reference>